<dbReference type="InterPro" id="IPR008278">
    <property type="entry name" value="4-PPantetheinyl_Trfase_dom"/>
</dbReference>
<dbReference type="Pfam" id="PF01648">
    <property type="entry name" value="ACPS"/>
    <property type="match status" value="1"/>
</dbReference>
<keyword evidence="1 3" id="KW-0808">Transferase</keyword>
<name>A0A495PWH2_9FLAO</name>
<dbReference type="Gene3D" id="3.90.470.20">
    <property type="entry name" value="4'-phosphopantetheinyl transferase domain"/>
    <property type="match status" value="1"/>
</dbReference>
<dbReference type="RefSeq" id="WP_121345129.1">
    <property type="nucleotide sequence ID" value="NZ_RBLG01000002.1"/>
</dbReference>
<dbReference type="GO" id="GO:0008897">
    <property type="term" value="F:holo-[acyl-carrier-protein] synthase activity"/>
    <property type="evidence" value="ECO:0007669"/>
    <property type="project" value="InterPro"/>
</dbReference>
<feature type="domain" description="4'-phosphopantetheinyl transferase" evidence="2">
    <location>
        <begin position="2"/>
        <end position="69"/>
    </location>
</feature>
<evidence type="ECO:0000256" key="1">
    <source>
        <dbReference type="ARBA" id="ARBA00022679"/>
    </source>
</evidence>
<organism evidence="3 4">
    <name type="scientific">Gillisia mitskevichiae</name>
    <dbReference type="NCBI Taxonomy" id="270921"/>
    <lineage>
        <taxon>Bacteria</taxon>
        <taxon>Pseudomonadati</taxon>
        <taxon>Bacteroidota</taxon>
        <taxon>Flavobacteriia</taxon>
        <taxon>Flavobacteriales</taxon>
        <taxon>Flavobacteriaceae</taxon>
        <taxon>Gillisia</taxon>
    </lineage>
</organism>
<sequence>MIGNDIIDLNIPISPNWNNPRYLNKLYTPTEQFVIFNSDNPKISLQLFWTLKESAYKAHQRLFNLPRTYNPLDFQCKIISENKEKLHGIVRVNSYTYYTQSRITSLTIHSSATSKKTQSTSIKVFEDENILKDKLFSEYSLLLKEPKTNFRIKKKYHNIPELFSNNINTNQVFSLSHHGKFAAFAIALMNC</sequence>
<accession>A0A495PWH2</accession>
<dbReference type="AlphaFoldDB" id="A0A495PWH2"/>
<dbReference type="OrthoDB" id="663853at2"/>
<evidence type="ECO:0000313" key="3">
    <source>
        <dbReference type="EMBL" id="RKS53099.1"/>
    </source>
</evidence>
<comment type="caution">
    <text evidence="3">The sequence shown here is derived from an EMBL/GenBank/DDBJ whole genome shotgun (WGS) entry which is preliminary data.</text>
</comment>
<gene>
    <name evidence="3" type="ORF">BC962_1345</name>
</gene>
<dbReference type="SUPFAM" id="SSF56214">
    <property type="entry name" value="4'-phosphopantetheinyl transferase"/>
    <property type="match status" value="1"/>
</dbReference>
<keyword evidence="4" id="KW-1185">Reference proteome</keyword>
<evidence type="ECO:0000259" key="2">
    <source>
        <dbReference type="Pfam" id="PF01648"/>
    </source>
</evidence>
<evidence type="ECO:0000313" key="4">
    <source>
        <dbReference type="Proteomes" id="UP000276282"/>
    </source>
</evidence>
<dbReference type="EMBL" id="RBLG01000002">
    <property type="protein sequence ID" value="RKS53099.1"/>
    <property type="molecule type" value="Genomic_DNA"/>
</dbReference>
<protein>
    <submittedName>
        <fullName evidence="3">4'-phosphopantetheinyl transferase superfamily protein</fullName>
    </submittedName>
</protein>
<proteinExistence type="predicted"/>
<dbReference type="InterPro" id="IPR037143">
    <property type="entry name" value="4-PPantetheinyl_Trfase_dom_sf"/>
</dbReference>
<dbReference type="Proteomes" id="UP000276282">
    <property type="component" value="Unassembled WGS sequence"/>
</dbReference>
<reference evidence="3 4" key="1">
    <citation type="submission" date="2018-10" db="EMBL/GenBank/DDBJ databases">
        <title>Genomic Encyclopedia of Archaeal and Bacterial Type Strains, Phase II (KMG-II): from individual species to whole genera.</title>
        <authorList>
            <person name="Goeker M."/>
        </authorList>
    </citation>
    <scope>NUCLEOTIDE SEQUENCE [LARGE SCALE GENOMIC DNA]</scope>
    <source>
        <strain evidence="3 4">DSM 19839</strain>
    </source>
</reference>
<dbReference type="GO" id="GO:0000287">
    <property type="term" value="F:magnesium ion binding"/>
    <property type="evidence" value="ECO:0007669"/>
    <property type="project" value="InterPro"/>
</dbReference>